<dbReference type="Proteomes" id="UP000281549">
    <property type="component" value="Unassembled WGS sequence"/>
</dbReference>
<accession>A0A075AXA1</accession>
<evidence type="ECO:0000313" key="3">
    <source>
        <dbReference type="EMBL" id="RKP20918.1"/>
    </source>
</evidence>
<dbReference type="AlphaFoldDB" id="A0A075AXA1"/>
<evidence type="ECO:0000313" key="5">
    <source>
        <dbReference type="Proteomes" id="UP000281549"/>
    </source>
</evidence>
<dbReference type="EMBL" id="ML005007">
    <property type="protein sequence ID" value="RKP20918.1"/>
    <property type="molecule type" value="Genomic_DNA"/>
</dbReference>
<feature type="transmembrane region" description="Helical" evidence="1">
    <location>
        <begin position="88"/>
        <end position="110"/>
    </location>
</feature>
<name>A0A075AXA1_ROZAC</name>
<evidence type="ECO:0000256" key="1">
    <source>
        <dbReference type="SAM" id="Phobius"/>
    </source>
</evidence>
<sequence length="129" mass="14485">MVTKTDNIISDDQGNVEVIEHVDKHVIVDQKGNEVDKYEENTTEIPETDQKVPIFVDVPGKNKDENLLFIEAVSEDESQSIENNEEDWWGLSLPLALLGASGLAICYMVYTKSKTINYRLLSKDADALV</sequence>
<keyword evidence="1" id="KW-0812">Transmembrane</keyword>
<dbReference type="Proteomes" id="UP000030755">
    <property type="component" value="Unassembled WGS sequence"/>
</dbReference>
<evidence type="ECO:0000313" key="4">
    <source>
        <dbReference type="Proteomes" id="UP000030755"/>
    </source>
</evidence>
<reference evidence="5" key="2">
    <citation type="journal article" date="2018" name="Nat. Microbiol.">
        <title>Leveraging single-cell genomics to expand the fungal tree of life.</title>
        <authorList>
            <person name="Ahrendt S.R."/>
            <person name="Quandt C.A."/>
            <person name="Ciobanu D."/>
            <person name="Clum A."/>
            <person name="Salamov A."/>
            <person name="Andreopoulos B."/>
            <person name="Cheng J.F."/>
            <person name="Woyke T."/>
            <person name="Pelin A."/>
            <person name="Henrissat B."/>
            <person name="Reynolds N.K."/>
            <person name="Benny G.L."/>
            <person name="Smith M.E."/>
            <person name="James T.Y."/>
            <person name="Grigoriev I.V."/>
        </authorList>
    </citation>
    <scope>NUCLEOTIDE SEQUENCE [LARGE SCALE GENOMIC DNA]</scope>
    <source>
        <strain evidence="5">CSF55</strain>
    </source>
</reference>
<gene>
    <name evidence="2" type="ORF">O9G_001764</name>
    <name evidence="3" type="ORF">ROZALSC1DRAFT_27631</name>
</gene>
<protein>
    <submittedName>
        <fullName evidence="2">Uncharacterized protein</fullName>
    </submittedName>
</protein>
<dbReference type="HOGENOM" id="CLU_1950053_0_0_1"/>
<keyword evidence="1" id="KW-1133">Transmembrane helix</keyword>
<proteinExistence type="predicted"/>
<dbReference type="EMBL" id="KE561067">
    <property type="protein sequence ID" value="EPZ33352.1"/>
    <property type="molecule type" value="Genomic_DNA"/>
</dbReference>
<keyword evidence="1" id="KW-0472">Membrane</keyword>
<reference evidence="3" key="3">
    <citation type="submission" date="2018-08" db="EMBL/GenBank/DDBJ databases">
        <title>Leveraging single-cell genomics to expand the Fungal Tree of Life.</title>
        <authorList>
            <consortium name="DOE Joint Genome Institute"/>
            <person name="Ahrendt S.R."/>
            <person name="Quandt C.A."/>
            <person name="Ciobanu D."/>
            <person name="Clum A."/>
            <person name="Salamov A."/>
            <person name="Andreopoulos B."/>
            <person name="Cheng J.-F."/>
            <person name="Woyke T."/>
            <person name="Pelin A."/>
            <person name="Henrissat B."/>
            <person name="Reynolds N."/>
            <person name="Benny G.L."/>
            <person name="Smith M.E."/>
            <person name="James T.Y."/>
            <person name="Grigoriev I.V."/>
        </authorList>
    </citation>
    <scope>NUCLEOTIDE SEQUENCE</scope>
    <source>
        <strain evidence="3">CSF55</strain>
    </source>
</reference>
<reference evidence="2 4" key="1">
    <citation type="journal article" date="2013" name="Curr. Biol.">
        <title>Shared signatures of parasitism and phylogenomics unite Cryptomycota and microsporidia.</title>
        <authorList>
            <person name="James T.Y."/>
            <person name="Pelin A."/>
            <person name="Bonen L."/>
            <person name="Ahrendt S."/>
            <person name="Sain D."/>
            <person name="Corradi N."/>
            <person name="Stajich J.E."/>
        </authorList>
    </citation>
    <scope>NUCLEOTIDE SEQUENCE [LARGE SCALE GENOMIC DNA]</scope>
    <source>
        <strain evidence="2">CSF55</strain>
        <strain evidence="2">CSF55</strain>
    </source>
</reference>
<keyword evidence="4" id="KW-1185">Reference proteome</keyword>
<evidence type="ECO:0000313" key="2">
    <source>
        <dbReference type="EMBL" id="EPZ33352.1"/>
    </source>
</evidence>
<organism evidence="2 4">
    <name type="scientific">Rozella allomycis (strain CSF55)</name>
    <dbReference type="NCBI Taxonomy" id="988480"/>
    <lineage>
        <taxon>Eukaryota</taxon>
        <taxon>Fungi</taxon>
        <taxon>Fungi incertae sedis</taxon>
        <taxon>Cryptomycota</taxon>
        <taxon>Cryptomycota incertae sedis</taxon>
        <taxon>Rozella</taxon>
    </lineage>
</organism>